<dbReference type="Pfam" id="PF12969">
    <property type="entry name" value="DUF3857"/>
    <property type="match status" value="1"/>
</dbReference>
<feature type="domain" description="DUF3857" evidence="2">
    <location>
        <begin position="56"/>
        <end position="212"/>
    </location>
</feature>
<evidence type="ECO:0000313" key="4">
    <source>
        <dbReference type="Proteomes" id="UP001517367"/>
    </source>
</evidence>
<gene>
    <name evidence="3" type="ORF">E5L68_010790</name>
</gene>
<dbReference type="InterPro" id="IPR038765">
    <property type="entry name" value="Papain-like_cys_pep_sf"/>
</dbReference>
<dbReference type="Gene3D" id="3.10.620.30">
    <property type="match status" value="1"/>
</dbReference>
<dbReference type="Proteomes" id="UP001517367">
    <property type="component" value="Unassembled WGS sequence"/>
</dbReference>
<dbReference type="SUPFAM" id="SSF54001">
    <property type="entry name" value="Cysteine proteinases"/>
    <property type="match status" value="1"/>
</dbReference>
<protein>
    <submittedName>
        <fullName evidence="3">DUF3857 domain-containing protein</fullName>
    </submittedName>
</protein>
<evidence type="ECO:0000259" key="2">
    <source>
        <dbReference type="Pfam" id="PF12969"/>
    </source>
</evidence>
<keyword evidence="1" id="KW-0732">Signal</keyword>
<name>A0ABW9JLT3_9SPHI</name>
<dbReference type="InterPro" id="IPR024618">
    <property type="entry name" value="DUF3857"/>
</dbReference>
<reference evidence="3 4" key="1">
    <citation type="submission" date="2024-12" db="EMBL/GenBank/DDBJ databases">
        <authorList>
            <person name="Hu S."/>
        </authorList>
    </citation>
    <scope>NUCLEOTIDE SEQUENCE [LARGE SCALE GENOMIC DNA]</scope>
    <source>
        <strain evidence="3 4">P-25</strain>
    </source>
</reference>
<dbReference type="EMBL" id="SRMP02000015">
    <property type="protein sequence ID" value="MFN0291882.1"/>
    <property type="molecule type" value="Genomic_DNA"/>
</dbReference>
<feature type="chain" id="PRO_5047110780" evidence="1">
    <location>
        <begin position="19"/>
        <end position="632"/>
    </location>
</feature>
<sequence length="632" mass="72201">MKKILTFALLLVCLVAEAQNYAVDLIPTGLKNRAHAIIRDSKTVVDMRSPDQVLLNVHTSITVLNKNGDRQAQLALFYDKNTVIKSAKGEIYDEFGKQTGKFSLSNFKDESAVSDFSLFEDDRVKYYIPQVNTYPYTIVYHYEIKNKQNLIIPEWRPIANFDVAVEKSSYQFIYNLTDEIRIYTNNYKGQAEEQTLEKQKSMTWSVEGLPAVKHEPYSPNPDTYFTSVKVAPKNFSYYNFKGSYTDWQGLGKLSYDYLLKDRRALPLETVQLIKDLVKDETSDKSKAKKIYEHFQKKTRYISVQIGIGGFMPIKATEVDKLGYGDCKALVNYMQSLLDVVGIDSYYCVVDAGEEKTDLIPSFASMEQGNHVILCLPLNGDTTWLECTSQDAPFGYLGSFTDDRWVLACTKDGGKLLKTPKFETAKSQQVRTAELFLSKDGKISGNLTTTFTGSQFDNHYFLIKKSSAEQQKQLKYLYDINNIEFNSINLTANNDVPIFTEQLAVSIAHYGNPNDSRVSFMPNVFNLKRPVPAVRNRTLPLHLKRGYTDVDSLLFQLDENVIPVILPKKMEVTGKFGTYIAEIKMKDGKLFYYRKLMMNDGLFKPVDYEAFENFVNEVASYDRIRVTLALKNK</sequence>
<proteinExistence type="predicted"/>
<dbReference type="Gene3D" id="2.60.120.1130">
    <property type="match status" value="1"/>
</dbReference>
<keyword evidence="4" id="KW-1185">Reference proteome</keyword>
<organism evidence="3 4">
    <name type="scientific">Pedobacter helvus</name>
    <dbReference type="NCBI Taxonomy" id="2563444"/>
    <lineage>
        <taxon>Bacteria</taxon>
        <taxon>Pseudomonadati</taxon>
        <taxon>Bacteroidota</taxon>
        <taxon>Sphingobacteriia</taxon>
        <taxon>Sphingobacteriales</taxon>
        <taxon>Sphingobacteriaceae</taxon>
        <taxon>Pedobacter</taxon>
    </lineage>
</organism>
<feature type="signal peptide" evidence="1">
    <location>
        <begin position="1"/>
        <end position="18"/>
    </location>
</feature>
<evidence type="ECO:0000313" key="3">
    <source>
        <dbReference type="EMBL" id="MFN0291882.1"/>
    </source>
</evidence>
<evidence type="ECO:0000256" key="1">
    <source>
        <dbReference type="SAM" id="SignalP"/>
    </source>
</evidence>
<comment type="caution">
    <text evidence="3">The sequence shown here is derived from an EMBL/GenBank/DDBJ whole genome shotgun (WGS) entry which is preliminary data.</text>
</comment>
<accession>A0ABW9JLT3</accession>
<dbReference type="RefSeq" id="WP_138730733.1">
    <property type="nucleotide sequence ID" value="NZ_SRMP02000015.1"/>
</dbReference>
<dbReference type="Gene3D" id="2.60.40.3140">
    <property type="match status" value="1"/>
</dbReference>